<reference evidence="2 3" key="1">
    <citation type="submission" date="2021-03" db="EMBL/GenBank/DDBJ databases">
        <title>Sequencing the genomes of 1000 actinobacteria strains.</title>
        <authorList>
            <person name="Klenk H.-P."/>
        </authorList>
    </citation>
    <scope>NUCLEOTIDE SEQUENCE [LARGE SCALE GENOMIC DNA]</scope>
    <source>
        <strain evidence="2 3">DSM 45256</strain>
    </source>
</reference>
<dbReference type="PANTHER" id="PTHR33594">
    <property type="entry name" value="SUPERFAMILY HYDROLASE, PUTATIVE (AFU_ORTHOLOGUE AFUA_1G03035)-RELATED"/>
    <property type="match status" value="1"/>
</dbReference>
<comment type="caution">
    <text evidence="2">The sequence shown here is derived from an EMBL/GenBank/DDBJ whole genome shotgun (WGS) entry which is preliminary data.</text>
</comment>
<proteinExistence type="predicted"/>
<feature type="domain" description="HD/PDEase" evidence="1">
    <location>
        <begin position="35"/>
        <end position="156"/>
    </location>
</feature>
<dbReference type="InterPro" id="IPR003607">
    <property type="entry name" value="HD/PDEase_dom"/>
</dbReference>
<dbReference type="EMBL" id="JAGINU010000003">
    <property type="protein sequence ID" value="MBP2371560.1"/>
    <property type="molecule type" value="Genomic_DNA"/>
</dbReference>
<evidence type="ECO:0000259" key="1">
    <source>
        <dbReference type="SMART" id="SM00471"/>
    </source>
</evidence>
<dbReference type="CDD" id="cd00077">
    <property type="entry name" value="HDc"/>
    <property type="match status" value="1"/>
</dbReference>
<organism evidence="2 3">
    <name type="scientific">Pseudonocardia parietis</name>
    <dbReference type="NCBI Taxonomy" id="570936"/>
    <lineage>
        <taxon>Bacteria</taxon>
        <taxon>Bacillati</taxon>
        <taxon>Actinomycetota</taxon>
        <taxon>Actinomycetes</taxon>
        <taxon>Pseudonocardiales</taxon>
        <taxon>Pseudonocardiaceae</taxon>
        <taxon>Pseudonocardia</taxon>
    </lineage>
</organism>
<dbReference type="PANTHER" id="PTHR33594:SF1">
    <property type="entry name" value="HD_PDEASE DOMAIN-CONTAINING PROTEIN"/>
    <property type="match status" value="1"/>
</dbReference>
<evidence type="ECO:0000313" key="2">
    <source>
        <dbReference type="EMBL" id="MBP2371560.1"/>
    </source>
</evidence>
<dbReference type="InterPro" id="IPR006674">
    <property type="entry name" value="HD_domain"/>
</dbReference>
<evidence type="ECO:0000313" key="3">
    <source>
        <dbReference type="Proteomes" id="UP001519295"/>
    </source>
</evidence>
<dbReference type="SMART" id="SM00471">
    <property type="entry name" value="HDc"/>
    <property type="match status" value="1"/>
</dbReference>
<sequence>MNISANGTQEHYDTNRDDLAARLRATVAPDFGPENVAHDLSHLDRVAGMCRRLQRGEGGDVQTVVAAAYLHDYHRVVERQTSTWVRPTEVRDLTVEVMRRAGVPAELENPVLECIAATGKHTFAGDTHGAPSIEARILRDADALDAIGALGIARALMFGGVLREPLWLPDEEVDEIYKPGTASSVIHHFHEKLIKLADDMLTDTGRAIAVDRHTVLRTFLDQFTAEWAFSQGHSEVDAEVDSPS</sequence>
<dbReference type="Proteomes" id="UP001519295">
    <property type="component" value="Unassembled WGS sequence"/>
</dbReference>
<dbReference type="RefSeq" id="WP_210036708.1">
    <property type="nucleotide sequence ID" value="NZ_JAGINU010000003.1"/>
</dbReference>
<protein>
    <recommendedName>
        <fullName evidence="1">HD/PDEase domain-containing protein</fullName>
    </recommendedName>
</protein>
<accession>A0ABS4W5W0</accession>
<gene>
    <name evidence="2" type="ORF">JOF36_007333</name>
</gene>
<dbReference type="Pfam" id="PF01966">
    <property type="entry name" value="HD"/>
    <property type="match status" value="1"/>
</dbReference>
<dbReference type="Gene3D" id="1.10.3210.50">
    <property type="match status" value="1"/>
</dbReference>
<keyword evidence="3" id="KW-1185">Reference proteome</keyword>
<dbReference type="SUPFAM" id="SSF109604">
    <property type="entry name" value="HD-domain/PDEase-like"/>
    <property type="match status" value="1"/>
</dbReference>
<name>A0ABS4W5W0_9PSEU</name>